<dbReference type="RefSeq" id="WP_160625851.1">
    <property type="nucleotide sequence ID" value="NZ_WUUQ01000007.1"/>
</dbReference>
<evidence type="ECO:0000256" key="4">
    <source>
        <dbReference type="ARBA" id="ARBA00023136"/>
    </source>
</evidence>
<dbReference type="PANTHER" id="PTHR36834:SF1">
    <property type="entry name" value="INTEGRAL MEMBRANE PROTEIN"/>
    <property type="match status" value="1"/>
</dbReference>
<gene>
    <name evidence="9" type="ORF">GSF08_11060</name>
</gene>
<feature type="transmembrane region" description="Helical" evidence="6">
    <location>
        <begin position="250"/>
        <end position="269"/>
    </location>
</feature>
<dbReference type="Pfam" id="PF04892">
    <property type="entry name" value="VanZ"/>
    <property type="match status" value="1"/>
</dbReference>
<evidence type="ECO:0000313" key="10">
    <source>
        <dbReference type="Proteomes" id="UP000434036"/>
    </source>
</evidence>
<dbReference type="GO" id="GO:0016020">
    <property type="term" value="C:membrane"/>
    <property type="evidence" value="ECO:0007669"/>
    <property type="project" value="UniProtKB-SubCell"/>
</dbReference>
<evidence type="ECO:0000256" key="6">
    <source>
        <dbReference type="SAM" id="Phobius"/>
    </source>
</evidence>
<feature type="transmembrane region" description="Helical" evidence="6">
    <location>
        <begin position="140"/>
        <end position="162"/>
    </location>
</feature>
<feature type="transmembrane region" description="Helical" evidence="6">
    <location>
        <begin position="218"/>
        <end position="238"/>
    </location>
</feature>
<feature type="transmembrane region" description="Helical" evidence="6">
    <location>
        <begin position="110"/>
        <end position="128"/>
    </location>
</feature>
<evidence type="ECO:0000259" key="7">
    <source>
        <dbReference type="Pfam" id="PF04892"/>
    </source>
</evidence>
<feature type="transmembrane region" description="Helical" evidence="6">
    <location>
        <begin position="331"/>
        <end position="356"/>
    </location>
</feature>
<accession>A0A6N8UAF9</accession>
<feature type="region of interest" description="Disordered" evidence="5">
    <location>
        <begin position="381"/>
        <end position="433"/>
    </location>
</feature>
<name>A0A6N8UAF9_9FIRM</name>
<feature type="transmembrane region" description="Helical" evidence="6">
    <location>
        <begin position="174"/>
        <end position="197"/>
    </location>
</feature>
<dbReference type="PANTHER" id="PTHR36834">
    <property type="entry name" value="MEMBRANE PROTEIN-RELATED"/>
    <property type="match status" value="1"/>
</dbReference>
<dbReference type="Proteomes" id="UP000434036">
    <property type="component" value="Unassembled WGS sequence"/>
</dbReference>
<dbReference type="InterPro" id="IPR010432">
    <property type="entry name" value="RDD"/>
</dbReference>
<comment type="caution">
    <text evidence="9">The sequence shown here is derived from an EMBL/GenBank/DDBJ whole genome shotgun (WGS) entry which is preliminary data.</text>
</comment>
<evidence type="ECO:0000259" key="8">
    <source>
        <dbReference type="Pfam" id="PF06271"/>
    </source>
</evidence>
<dbReference type="AlphaFoldDB" id="A0A6N8UAF9"/>
<evidence type="ECO:0000256" key="2">
    <source>
        <dbReference type="ARBA" id="ARBA00022692"/>
    </source>
</evidence>
<keyword evidence="10" id="KW-1185">Reference proteome</keyword>
<feature type="compositionally biased region" description="Basic and acidic residues" evidence="5">
    <location>
        <begin position="401"/>
        <end position="413"/>
    </location>
</feature>
<dbReference type="InterPro" id="IPR053150">
    <property type="entry name" value="Teicoplanin_resist-assoc"/>
</dbReference>
<feature type="domain" description="RDD" evidence="8">
    <location>
        <begin position="219"/>
        <end position="349"/>
    </location>
</feature>
<evidence type="ECO:0000256" key="3">
    <source>
        <dbReference type="ARBA" id="ARBA00022989"/>
    </source>
</evidence>
<evidence type="ECO:0000256" key="1">
    <source>
        <dbReference type="ARBA" id="ARBA00004141"/>
    </source>
</evidence>
<keyword evidence="3 6" id="KW-1133">Transmembrane helix</keyword>
<feature type="transmembrane region" description="Helical" evidence="6">
    <location>
        <begin position="38"/>
        <end position="58"/>
    </location>
</feature>
<dbReference type="EMBL" id="WUUQ01000007">
    <property type="protein sequence ID" value="MXQ74465.1"/>
    <property type="molecule type" value="Genomic_DNA"/>
</dbReference>
<dbReference type="InterPro" id="IPR006976">
    <property type="entry name" value="VanZ-like"/>
</dbReference>
<sequence>MAIYLIPIKTAMIAFPFLAALFTMPYVIVQYRKYGSILLLRTAIIYSFIFYILCAYLLTMLPLPDPESVAELTTPTMQLIPFTALTTFLENTPFMLNDLSTYLPALNQPSFYVLLFNLLLLMPFGIYMRYYFQYSWKKTLLLTFLLSLSFECIQRSALFGIYLRPYRMFDIDDLITNTLGGMLGYLVAPLAAKILPTRDELDQSAYRKGMQISIIRKGFAFLIDLAFLSMGMMLIVTYDIMLHQTTDYEIMIVGYLILIWILYILIPIITKGKTIGKFFVRIRIIQTNGNTAKWYQYLLHYGILYGLILPMPFLIYYLVAQFLLITSTQRIFYLISALATSGFFLFSIGQIVISLIDSRYVPYYSRLSKLHTISTVVNHTSEQEDHHSSQTNHTDSNEVIVKTKDRIKQESSDKNPSNNTVDINEEQAKDAEI</sequence>
<reference evidence="9 10" key="2">
    <citation type="submission" date="2020-01" db="EMBL/GenBank/DDBJ databases">
        <title>Clostridiaceae sp. nov. isolated from the gut of human by culturomics.</title>
        <authorList>
            <person name="Chang Y."/>
        </authorList>
    </citation>
    <scope>NUCLEOTIDE SEQUENCE [LARGE SCALE GENOMIC DNA]</scope>
    <source>
        <strain evidence="9 10">DONG20-135</strain>
    </source>
</reference>
<evidence type="ECO:0000256" key="5">
    <source>
        <dbReference type="SAM" id="MobiDB-lite"/>
    </source>
</evidence>
<comment type="subcellular location">
    <subcellularLocation>
        <location evidence="1">Membrane</location>
        <topology evidence="1">Multi-pass membrane protein</topology>
    </subcellularLocation>
</comment>
<evidence type="ECO:0000313" key="9">
    <source>
        <dbReference type="EMBL" id="MXQ74465.1"/>
    </source>
</evidence>
<feature type="transmembrane region" description="Helical" evidence="6">
    <location>
        <begin position="298"/>
        <end position="319"/>
    </location>
</feature>
<organism evidence="9 10">
    <name type="scientific">Copranaerobaculum intestinale</name>
    <dbReference type="NCBI Taxonomy" id="2692629"/>
    <lineage>
        <taxon>Bacteria</taxon>
        <taxon>Bacillati</taxon>
        <taxon>Bacillota</taxon>
        <taxon>Erysipelotrichia</taxon>
        <taxon>Erysipelotrichales</taxon>
        <taxon>Erysipelotrichaceae</taxon>
        <taxon>Copranaerobaculum</taxon>
    </lineage>
</organism>
<feature type="transmembrane region" description="Helical" evidence="6">
    <location>
        <begin position="6"/>
        <end position="29"/>
    </location>
</feature>
<dbReference type="Pfam" id="PF06271">
    <property type="entry name" value="RDD"/>
    <property type="match status" value="1"/>
</dbReference>
<evidence type="ECO:0008006" key="11">
    <source>
        <dbReference type="Google" id="ProtNLM"/>
    </source>
</evidence>
<reference evidence="9 10" key="1">
    <citation type="submission" date="2019-12" db="EMBL/GenBank/DDBJ databases">
        <authorList>
            <person name="Yang R."/>
        </authorList>
    </citation>
    <scope>NUCLEOTIDE SEQUENCE [LARGE SCALE GENOMIC DNA]</scope>
    <source>
        <strain evidence="9 10">DONG20-135</strain>
    </source>
</reference>
<protein>
    <recommendedName>
        <fullName evidence="11">VanZ family protein</fullName>
    </recommendedName>
</protein>
<feature type="domain" description="VanZ-like" evidence="7">
    <location>
        <begin position="48"/>
        <end position="190"/>
    </location>
</feature>
<keyword evidence="2 6" id="KW-0812">Transmembrane</keyword>
<proteinExistence type="predicted"/>
<keyword evidence="4 6" id="KW-0472">Membrane</keyword>